<sequence>MPYMSSTKYVYQPLNPSVDCIRVAKFEAIPNIDAPIHCSLVHFEFGEKPQYQALSYTWGDESVKKTIFVDGKELEVGINLWEALRFLSPPDVACYLWADAICINQNDLAERTRQLRIMPHIYARAQTVLVWLGTKLTSQALNSCQHEPEYDRATLLELFDHPYWQRVCFDQTRMLWEDFIKQIKPSWWSRPVKNDTGPLSLDRQLQSKYRNGHTLVKLLARHEHAQCKDPRDKVYGFVGLAIDSFGFPMDYAKSIHEVWEDTIDYVISKGLIDEVSNLSFCKLVKRLLRCEEIETSNNETSKTVLFSPCLSTSKKSSTSIKIPVSIAGMITDLGPSPNQLIAHLKTTDIWAAIIHQSFNADPGPASEAHQKFMHALEAMHESDLRVVSRFKTDVRWETPEGP</sequence>
<keyword evidence="3" id="KW-1185">Reference proteome</keyword>
<feature type="domain" description="Heterokaryon incompatibility" evidence="1">
    <location>
        <begin position="51"/>
        <end position="155"/>
    </location>
</feature>
<comment type="caution">
    <text evidence="2">The sequence shown here is derived from an EMBL/GenBank/DDBJ whole genome shotgun (WGS) entry which is preliminary data.</text>
</comment>
<gene>
    <name evidence="2" type="ORF">LTR69_011163</name>
</gene>
<evidence type="ECO:0000313" key="3">
    <source>
        <dbReference type="Proteomes" id="UP001345691"/>
    </source>
</evidence>
<dbReference type="InterPro" id="IPR052895">
    <property type="entry name" value="HetReg/Transcr_Mod"/>
</dbReference>
<protein>
    <recommendedName>
        <fullName evidence="1">Heterokaryon incompatibility domain-containing protein</fullName>
    </recommendedName>
</protein>
<proteinExistence type="predicted"/>
<name>A0ABR0IVR8_9EURO</name>
<dbReference type="PANTHER" id="PTHR24148:SF81">
    <property type="entry name" value="HETEROKARYON INCOMPATIBILITY DOMAIN-CONTAINING PROTEIN"/>
    <property type="match status" value="1"/>
</dbReference>
<dbReference type="EMBL" id="JAVRRF010000047">
    <property type="protein sequence ID" value="KAK5049199.1"/>
    <property type="molecule type" value="Genomic_DNA"/>
</dbReference>
<dbReference type="Pfam" id="PF06985">
    <property type="entry name" value="HET"/>
    <property type="match status" value="1"/>
</dbReference>
<evidence type="ECO:0000313" key="2">
    <source>
        <dbReference type="EMBL" id="KAK5049199.1"/>
    </source>
</evidence>
<accession>A0ABR0IVR8</accession>
<dbReference type="PANTHER" id="PTHR24148">
    <property type="entry name" value="ANKYRIN REPEAT DOMAIN-CONTAINING PROTEIN 39 HOMOLOG-RELATED"/>
    <property type="match status" value="1"/>
</dbReference>
<dbReference type="Proteomes" id="UP001345691">
    <property type="component" value="Unassembled WGS sequence"/>
</dbReference>
<reference evidence="2 3" key="1">
    <citation type="submission" date="2023-08" db="EMBL/GenBank/DDBJ databases">
        <title>Black Yeasts Isolated from many extreme environments.</title>
        <authorList>
            <person name="Coleine C."/>
            <person name="Stajich J.E."/>
            <person name="Selbmann L."/>
        </authorList>
    </citation>
    <scope>NUCLEOTIDE SEQUENCE [LARGE SCALE GENOMIC DNA]</scope>
    <source>
        <strain evidence="2 3">CCFEE 6328</strain>
    </source>
</reference>
<dbReference type="InterPro" id="IPR010730">
    <property type="entry name" value="HET"/>
</dbReference>
<evidence type="ECO:0000259" key="1">
    <source>
        <dbReference type="Pfam" id="PF06985"/>
    </source>
</evidence>
<organism evidence="2 3">
    <name type="scientific">Exophiala sideris</name>
    <dbReference type="NCBI Taxonomy" id="1016849"/>
    <lineage>
        <taxon>Eukaryota</taxon>
        <taxon>Fungi</taxon>
        <taxon>Dikarya</taxon>
        <taxon>Ascomycota</taxon>
        <taxon>Pezizomycotina</taxon>
        <taxon>Eurotiomycetes</taxon>
        <taxon>Chaetothyriomycetidae</taxon>
        <taxon>Chaetothyriales</taxon>
        <taxon>Herpotrichiellaceae</taxon>
        <taxon>Exophiala</taxon>
    </lineage>
</organism>